<dbReference type="GO" id="GO:0016757">
    <property type="term" value="F:glycosyltransferase activity"/>
    <property type="evidence" value="ECO:0007669"/>
    <property type="project" value="UniProtKB-KW"/>
</dbReference>
<keyword evidence="5" id="KW-0119">Carbohydrate metabolism</keyword>
<evidence type="ECO:0000256" key="1">
    <source>
        <dbReference type="ARBA" id="ARBA00007737"/>
    </source>
</evidence>
<evidence type="ECO:0000256" key="6">
    <source>
        <dbReference type="ARBA" id="ARBA00030350"/>
    </source>
</evidence>
<dbReference type="GO" id="GO:0006004">
    <property type="term" value="P:fucose metabolic process"/>
    <property type="evidence" value="ECO:0007669"/>
    <property type="project" value="UniProtKB-KW"/>
</dbReference>
<accession>A0AB40BS13</accession>
<proteinExistence type="inferred from homology"/>
<evidence type="ECO:0000256" key="4">
    <source>
        <dbReference type="ARBA" id="ARBA00023253"/>
    </source>
</evidence>
<dbReference type="Pfam" id="PF10250">
    <property type="entry name" value="O-FucT"/>
    <property type="match status" value="1"/>
</dbReference>
<keyword evidence="2" id="KW-0328">Glycosyltransferase</keyword>
<evidence type="ECO:0000256" key="7">
    <source>
        <dbReference type="SAM" id="Phobius"/>
    </source>
</evidence>
<evidence type="ECO:0000313" key="9">
    <source>
        <dbReference type="RefSeq" id="XP_039130219.1"/>
    </source>
</evidence>
<organism evidence="8 9">
    <name type="scientific">Dioscorea cayennensis subsp. rotundata</name>
    <name type="common">White Guinea yam</name>
    <name type="synonym">Dioscorea rotundata</name>
    <dbReference type="NCBI Taxonomy" id="55577"/>
    <lineage>
        <taxon>Eukaryota</taxon>
        <taxon>Viridiplantae</taxon>
        <taxon>Streptophyta</taxon>
        <taxon>Embryophyta</taxon>
        <taxon>Tracheophyta</taxon>
        <taxon>Spermatophyta</taxon>
        <taxon>Magnoliopsida</taxon>
        <taxon>Liliopsida</taxon>
        <taxon>Dioscoreales</taxon>
        <taxon>Dioscoreaceae</taxon>
        <taxon>Dioscorea</taxon>
    </lineage>
</organism>
<comment type="similarity">
    <text evidence="1">Belongs to the glycosyltransferase GT106 family.</text>
</comment>
<protein>
    <recommendedName>
        <fullName evidence="6">O-fucosyltransferase family protein</fullName>
    </recommendedName>
</protein>
<feature type="transmembrane region" description="Helical" evidence="7">
    <location>
        <begin position="7"/>
        <end position="26"/>
    </location>
</feature>
<keyword evidence="7" id="KW-0472">Membrane</keyword>
<evidence type="ECO:0000256" key="3">
    <source>
        <dbReference type="ARBA" id="ARBA00022679"/>
    </source>
</evidence>
<keyword evidence="3" id="KW-0808">Transferase</keyword>
<dbReference type="InterPro" id="IPR024709">
    <property type="entry name" value="FucosylTrfase_pln"/>
</dbReference>
<keyword evidence="8" id="KW-1185">Reference proteome</keyword>
<evidence type="ECO:0000313" key="8">
    <source>
        <dbReference type="Proteomes" id="UP001515500"/>
    </source>
</evidence>
<name>A0AB40BS13_DIOCR</name>
<dbReference type="InterPro" id="IPR019378">
    <property type="entry name" value="GDP-Fuc_O-FucTrfase"/>
</dbReference>
<dbReference type="Proteomes" id="UP001515500">
    <property type="component" value="Chromosome 8"/>
</dbReference>
<dbReference type="GeneID" id="120266642"/>
<keyword evidence="4" id="KW-0294">Fucose metabolism</keyword>
<dbReference type="PANTHER" id="PTHR31288">
    <property type="entry name" value="O-FUCOSYLTRANSFERASE FAMILY PROTEIN"/>
    <property type="match status" value="1"/>
</dbReference>
<keyword evidence="7" id="KW-0812">Transmembrane</keyword>
<keyword evidence="7" id="KW-1133">Transmembrane helix</keyword>
<gene>
    <name evidence="9" type="primary">LOC120266642</name>
</gene>
<evidence type="ECO:0000256" key="5">
    <source>
        <dbReference type="ARBA" id="ARBA00023277"/>
    </source>
</evidence>
<dbReference type="RefSeq" id="XP_039130219.1">
    <property type="nucleotide sequence ID" value="XM_039274285.1"/>
</dbReference>
<sequence length="415" mass="46991">MAMDPRQVLAGMLTISMFAMLGNMIIKDHFDYIEDGIRSDVHFNVLKVESELPSKINGPWEEMKQELKPCWKPPSLIAGAESNGYITLSLKSGPEFHMPQIAVAVVIARHLGATLVLPDIRSGELGQKRDFEEYYDLDKFYSSLWGVVDITREIPADVASENPTVVKVPNQVSEDFLVKNIDPIFETNRYLRLAISYPLTNMKLEVKQNNDIKSTTCLAMFSSLELKQEIREVVDQVVENLRALSNRSDGKFIAVDLKGELLEKKACQEVGASGRKNCYNGYEIGQFLKKIGFDTETTIYITQTWWHENAKALKDIFPRTYTKDDVLPDDQKTKFLRSQNVELEKLLDFEVCSQSDVFVPSMPGMFYESVTGRRISSGRTQILIPANFLASYGQASDHVSAYVSEKKHLAYSCFC</sequence>
<dbReference type="AlphaFoldDB" id="A0AB40BS13"/>
<dbReference type="PANTHER" id="PTHR31288:SF5">
    <property type="entry name" value="PROTEIN MANNAN SYNTHESIS-RELATED 1"/>
    <property type="match status" value="1"/>
</dbReference>
<evidence type="ECO:0000256" key="2">
    <source>
        <dbReference type="ARBA" id="ARBA00022676"/>
    </source>
</evidence>
<reference evidence="9" key="1">
    <citation type="submission" date="2025-08" db="UniProtKB">
        <authorList>
            <consortium name="RefSeq"/>
        </authorList>
    </citation>
    <scope>IDENTIFICATION</scope>
</reference>